<proteinExistence type="predicted"/>
<dbReference type="RefSeq" id="WP_007859379.1">
    <property type="nucleotide sequence ID" value="NZ_KQ235883.1"/>
</dbReference>
<sequence length="335" mass="37679">MKSIDVFCHLMPRRYAELAMKESPNKSHMFLRALKMRAMSDMEYRQTVITKFPEYKQIPNIVSPPVELFAGPDQSPGIAAVGNDEIKKITDEHPESYEGFIAGIPFNNVAASIMEIKRCKDMGAKGVQIYAHMNGEAIDQEKFWPIYEICETLDLPILIHPVGGQKVPEFPAEDASKYELWFLIGWPYQTTVAISRLAFAGIFEDFPNLKIVTHHVGAMIPMLEGRIENGLKMYGGRTAPELKEKLTRTRMKGNPLDTFKKFYVDTASFGSAAAIRCGIEFFGKDHVLFASDMPFDPEQGPGYIDRTLKAIDSLDLSAEDQSAILFGNAKRIFHV</sequence>
<dbReference type="InterPro" id="IPR006680">
    <property type="entry name" value="Amidohydro-rel"/>
</dbReference>
<organism evidence="3 4">
    <name type="scientific">[Clostridium] citroniae WAL-19142</name>
    <dbReference type="NCBI Taxonomy" id="742734"/>
    <lineage>
        <taxon>Bacteria</taxon>
        <taxon>Bacillati</taxon>
        <taxon>Bacillota</taxon>
        <taxon>Clostridia</taxon>
        <taxon>Lachnospirales</taxon>
        <taxon>Lachnospiraceae</taxon>
        <taxon>Enterocloster</taxon>
    </lineage>
</organism>
<dbReference type="PANTHER" id="PTHR21240">
    <property type="entry name" value="2-AMINO-3-CARBOXYLMUCONATE-6-SEMIALDEHYDE DECARBOXYLASE"/>
    <property type="match status" value="1"/>
</dbReference>
<dbReference type="GO" id="GO:0005737">
    <property type="term" value="C:cytoplasm"/>
    <property type="evidence" value="ECO:0007669"/>
    <property type="project" value="TreeGrafter"/>
</dbReference>
<name>A0A0J9BQ68_9FIRM</name>
<dbReference type="PANTHER" id="PTHR21240:SF28">
    <property type="entry name" value="ISO-OROTATE DECARBOXYLASE (EUROFUNG)"/>
    <property type="match status" value="1"/>
</dbReference>
<gene>
    <name evidence="3" type="ORF">HMPREF9470_04850</name>
</gene>
<evidence type="ECO:0000259" key="2">
    <source>
        <dbReference type="Pfam" id="PF04909"/>
    </source>
</evidence>
<dbReference type="Pfam" id="PF04909">
    <property type="entry name" value="Amidohydro_2"/>
    <property type="match status" value="1"/>
</dbReference>
<dbReference type="InterPro" id="IPR032466">
    <property type="entry name" value="Metal_Hydrolase"/>
</dbReference>
<dbReference type="GO" id="GO:0016787">
    <property type="term" value="F:hydrolase activity"/>
    <property type="evidence" value="ECO:0007669"/>
    <property type="project" value="InterPro"/>
</dbReference>
<dbReference type="AlphaFoldDB" id="A0A0J9BQ68"/>
<dbReference type="EMBL" id="ADLK01000039">
    <property type="protein sequence ID" value="KMW14299.1"/>
    <property type="molecule type" value="Genomic_DNA"/>
</dbReference>
<feature type="domain" description="Amidohydrolase-related" evidence="2">
    <location>
        <begin position="82"/>
        <end position="334"/>
    </location>
</feature>
<dbReference type="PATRIC" id="fig|742734.4.peg.5196"/>
<dbReference type="GO" id="GO:0019748">
    <property type="term" value="P:secondary metabolic process"/>
    <property type="evidence" value="ECO:0007669"/>
    <property type="project" value="TreeGrafter"/>
</dbReference>
<accession>A0A0J9BQ68</accession>
<reference evidence="3 4" key="1">
    <citation type="submission" date="2011-04" db="EMBL/GenBank/DDBJ databases">
        <title>The Genome Sequence of Clostridium citroniae WAL-19142.</title>
        <authorList>
            <consortium name="The Broad Institute Genome Sequencing Platform"/>
            <person name="Earl A."/>
            <person name="Ward D."/>
            <person name="Feldgarden M."/>
            <person name="Gevers D."/>
            <person name="Warren Y.A."/>
            <person name="Tyrrell K.L."/>
            <person name="Citron D.M."/>
            <person name="Goldstein E.J."/>
            <person name="Daigneault M."/>
            <person name="Allen-Vercoe E."/>
            <person name="Young S.K."/>
            <person name="Zeng Q."/>
            <person name="Gargeya S."/>
            <person name="Fitzgerald M."/>
            <person name="Haas B."/>
            <person name="Abouelleil A."/>
            <person name="Alvarado L."/>
            <person name="Arachchi H.M."/>
            <person name="Berlin A."/>
            <person name="Brown A."/>
            <person name="Chapman S.B."/>
            <person name="Chen Z."/>
            <person name="Dunbar C."/>
            <person name="Freedman E."/>
            <person name="Gearin G."/>
            <person name="Gellesch M."/>
            <person name="Goldberg J."/>
            <person name="Griggs A."/>
            <person name="Gujja S."/>
            <person name="Heilman E.R."/>
            <person name="Heiman D."/>
            <person name="Howarth C."/>
            <person name="Larson L."/>
            <person name="Lui A."/>
            <person name="MacDonald P.J."/>
            <person name="Mehta T."/>
            <person name="Montmayeur A."/>
            <person name="Murphy C."/>
            <person name="Neiman D."/>
            <person name="Pearson M."/>
            <person name="Priest M."/>
            <person name="Roberts A."/>
            <person name="Saif S."/>
            <person name="Shea T."/>
            <person name="Shenoy N."/>
            <person name="Sisk P."/>
            <person name="Stolte C."/>
            <person name="Sykes S."/>
            <person name="White J."/>
            <person name="Yandava C."/>
            <person name="Wortman J."/>
            <person name="Nusbaum C."/>
            <person name="Birren B."/>
        </authorList>
    </citation>
    <scope>NUCLEOTIDE SEQUENCE [LARGE SCALE GENOMIC DNA]</scope>
    <source>
        <strain evidence="3 4">WAL-19142</strain>
    </source>
</reference>
<evidence type="ECO:0000313" key="4">
    <source>
        <dbReference type="Proteomes" id="UP000037392"/>
    </source>
</evidence>
<dbReference type="GO" id="GO:0016831">
    <property type="term" value="F:carboxy-lyase activity"/>
    <property type="evidence" value="ECO:0007669"/>
    <property type="project" value="InterPro"/>
</dbReference>
<protein>
    <recommendedName>
        <fullName evidence="2">Amidohydrolase-related domain-containing protein</fullName>
    </recommendedName>
</protein>
<dbReference type="OrthoDB" id="9771932at2"/>
<evidence type="ECO:0000313" key="3">
    <source>
        <dbReference type="EMBL" id="KMW14299.1"/>
    </source>
</evidence>
<dbReference type="SUPFAM" id="SSF51556">
    <property type="entry name" value="Metallo-dependent hydrolases"/>
    <property type="match status" value="1"/>
</dbReference>
<dbReference type="InterPro" id="IPR032465">
    <property type="entry name" value="ACMSD"/>
</dbReference>
<dbReference type="Gene3D" id="3.20.20.140">
    <property type="entry name" value="Metal-dependent hydrolases"/>
    <property type="match status" value="1"/>
</dbReference>
<dbReference type="GeneID" id="93166682"/>
<keyword evidence="1" id="KW-0456">Lyase</keyword>
<comment type="caution">
    <text evidence="3">The sequence shown here is derived from an EMBL/GenBank/DDBJ whole genome shotgun (WGS) entry which is preliminary data.</text>
</comment>
<dbReference type="Proteomes" id="UP000037392">
    <property type="component" value="Unassembled WGS sequence"/>
</dbReference>
<evidence type="ECO:0000256" key="1">
    <source>
        <dbReference type="ARBA" id="ARBA00023239"/>
    </source>
</evidence>